<evidence type="ECO:0000313" key="2">
    <source>
        <dbReference type="EMBL" id="KAJ1154746.1"/>
    </source>
</evidence>
<sequence length="69" mass="7182">MTMRSPSGNLMLPLELGTLNCCGAAVLRKADLELEDEQRMSGGIGLEAGAKQEGNGSQSQAMRSTVTAV</sequence>
<comment type="caution">
    <text evidence="2">The sequence shown here is derived from an EMBL/GenBank/DDBJ whole genome shotgun (WGS) entry which is preliminary data.</text>
</comment>
<dbReference type="EMBL" id="JANPWB010000009">
    <property type="protein sequence ID" value="KAJ1154746.1"/>
    <property type="molecule type" value="Genomic_DNA"/>
</dbReference>
<evidence type="ECO:0000256" key="1">
    <source>
        <dbReference type="SAM" id="MobiDB-lite"/>
    </source>
</evidence>
<reference evidence="2" key="1">
    <citation type="journal article" date="2022" name="bioRxiv">
        <title>Sequencing and chromosome-scale assembly of the giantPleurodeles waltlgenome.</title>
        <authorList>
            <person name="Brown T."/>
            <person name="Elewa A."/>
            <person name="Iarovenko S."/>
            <person name="Subramanian E."/>
            <person name="Araus A.J."/>
            <person name="Petzold A."/>
            <person name="Susuki M."/>
            <person name="Suzuki K.-i.T."/>
            <person name="Hayashi T."/>
            <person name="Toyoda A."/>
            <person name="Oliveira C."/>
            <person name="Osipova E."/>
            <person name="Leigh N.D."/>
            <person name="Simon A."/>
            <person name="Yun M.H."/>
        </authorList>
    </citation>
    <scope>NUCLEOTIDE SEQUENCE</scope>
    <source>
        <strain evidence="2">20211129_DDA</strain>
        <tissue evidence="2">Liver</tissue>
    </source>
</reference>
<protein>
    <submittedName>
        <fullName evidence="2">Uncharacterized protein</fullName>
    </submittedName>
</protein>
<evidence type="ECO:0000313" key="3">
    <source>
        <dbReference type="Proteomes" id="UP001066276"/>
    </source>
</evidence>
<dbReference type="Proteomes" id="UP001066276">
    <property type="component" value="Chromosome 5"/>
</dbReference>
<feature type="compositionally biased region" description="Polar residues" evidence="1">
    <location>
        <begin position="54"/>
        <end position="69"/>
    </location>
</feature>
<keyword evidence="3" id="KW-1185">Reference proteome</keyword>
<gene>
    <name evidence="2" type="ORF">NDU88_007489</name>
</gene>
<dbReference type="AlphaFoldDB" id="A0AAV7RPL9"/>
<organism evidence="2 3">
    <name type="scientific">Pleurodeles waltl</name>
    <name type="common">Iberian ribbed newt</name>
    <dbReference type="NCBI Taxonomy" id="8319"/>
    <lineage>
        <taxon>Eukaryota</taxon>
        <taxon>Metazoa</taxon>
        <taxon>Chordata</taxon>
        <taxon>Craniata</taxon>
        <taxon>Vertebrata</taxon>
        <taxon>Euteleostomi</taxon>
        <taxon>Amphibia</taxon>
        <taxon>Batrachia</taxon>
        <taxon>Caudata</taxon>
        <taxon>Salamandroidea</taxon>
        <taxon>Salamandridae</taxon>
        <taxon>Pleurodelinae</taxon>
        <taxon>Pleurodeles</taxon>
    </lineage>
</organism>
<accession>A0AAV7RPL9</accession>
<name>A0AAV7RPL9_PLEWA</name>
<feature type="region of interest" description="Disordered" evidence="1">
    <location>
        <begin position="47"/>
        <end position="69"/>
    </location>
</feature>
<proteinExistence type="predicted"/>